<reference evidence="3" key="3">
    <citation type="submission" date="2025-09" db="UniProtKB">
        <authorList>
            <consortium name="Ensembl"/>
        </authorList>
    </citation>
    <scope>IDENTIFICATION</scope>
</reference>
<dbReference type="GeneID" id="102076847"/>
<dbReference type="GeneTree" id="ENSGT00620000087993"/>
<evidence type="ECO:0000313" key="3">
    <source>
        <dbReference type="Ensembl" id="ENSONIP00000002107.2"/>
    </source>
</evidence>
<dbReference type="HOGENOM" id="CLU_051777_0_0_1"/>
<feature type="coiled-coil region" evidence="1">
    <location>
        <begin position="474"/>
        <end position="501"/>
    </location>
</feature>
<dbReference type="OrthoDB" id="5972981at2759"/>
<name>I3IZR7_ORENI</name>
<feature type="region of interest" description="Disordered" evidence="2">
    <location>
        <begin position="367"/>
        <end position="387"/>
    </location>
</feature>
<dbReference type="InterPro" id="IPR040210">
    <property type="entry name" value="Cep85/Cep85L"/>
</dbReference>
<evidence type="ECO:0000256" key="1">
    <source>
        <dbReference type="SAM" id="Coils"/>
    </source>
</evidence>
<dbReference type="eggNOG" id="ENOG502QR5U">
    <property type="taxonomic scope" value="Eukaryota"/>
</dbReference>
<protein>
    <recommendedName>
        <fullName evidence="5">Centrosomal protein 85, like</fullName>
    </recommendedName>
</protein>
<evidence type="ECO:0008006" key="5">
    <source>
        <dbReference type="Google" id="ProtNLM"/>
    </source>
</evidence>
<dbReference type="FunCoup" id="I3IZR7">
    <property type="interactions" value="979"/>
</dbReference>
<keyword evidence="4" id="KW-1185">Reference proteome</keyword>
<evidence type="ECO:0000256" key="2">
    <source>
        <dbReference type="SAM" id="MobiDB-lite"/>
    </source>
</evidence>
<reference evidence="4" key="1">
    <citation type="submission" date="2012-01" db="EMBL/GenBank/DDBJ databases">
        <title>The Genome Sequence of Oreochromis niloticus (Nile Tilapia).</title>
        <authorList>
            <consortium name="Broad Institute Genome Assembly Team"/>
            <consortium name="Broad Institute Sequencing Platform"/>
            <person name="Di Palma F."/>
            <person name="Johnson J."/>
            <person name="Lander E.S."/>
            <person name="Lindblad-Toh K."/>
        </authorList>
    </citation>
    <scope>NUCLEOTIDE SEQUENCE [LARGE SCALE GENOMIC DNA]</scope>
</reference>
<gene>
    <name evidence="3" type="primary">cep85l</name>
</gene>
<dbReference type="Proteomes" id="UP000005207">
    <property type="component" value="Linkage group LG15"/>
</dbReference>
<dbReference type="OMA" id="DWPVAEN"/>
<dbReference type="PANTHER" id="PTHR31075">
    <property type="entry name" value="CENTROSOMAL PROTEIN OF 85 KDA"/>
    <property type="match status" value="1"/>
</dbReference>
<dbReference type="Ensembl" id="ENSONIT00000002107.2">
    <property type="protein sequence ID" value="ENSONIP00000002107.2"/>
    <property type="gene ID" value="ENSONIG00000001684.2"/>
</dbReference>
<dbReference type="InParanoid" id="I3IZR7"/>
<dbReference type="AlphaFoldDB" id="I3IZR7"/>
<evidence type="ECO:0000313" key="4">
    <source>
        <dbReference type="Proteomes" id="UP000005207"/>
    </source>
</evidence>
<reference evidence="3" key="2">
    <citation type="submission" date="2025-08" db="UniProtKB">
        <authorList>
            <consortium name="Ensembl"/>
        </authorList>
    </citation>
    <scope>IDENTIFICATION</scope>
</reference>
<organism evidence="3 4">
    <name type="scientific">Oreochromis niloticus</name>
    <name type="common">Nile tilapia</name>
    <name type="synonym">Tilapia nilotica</name>
    <dbReference type="NCBI Taxonomy" id="8128"/>
    <lineage>
        <taxon>Eukaryota</taxon>
        <taxon>Metazoa</taxon>
        <taxon>Chordata</taxon>
        <taxon>Craniata</taxon>
        <taxon>Vertebrata</taxon>
        <taxon>Euteleostomi</taxon>
        <taxon>Actinopterygii</taxon>
        <taxon>Neopterygii</taxon>
        <taxon>Teleostei</taxon>
        <taxon>Neoteleostei</taxon>
        <taxon>Acanthomorphata</taxon>
        <taxon>Ovalentaria</taxon>
        <taxon>Cichlomorphae</taxon>
        <taxon>Cichliformes</taxon>
        <taxon>Cichlidae</taxon>
        <taxon>African cichlids</taxon>
        <taxon>Pseudocrenilabrinae</taxon>
        <taxon>Oreochromini</taxon>
        <taxon>Oreochromis</taxon>
    </lineage>
</organism>
<keyword evidence="1" id="KW-0175">Coiled coil</keyword>
<sequence>MLQKRKRNLVILAHDKSIANNLIMDESEKGQWSCAALCALCTAVVCLDIFGHLSTGVSRSSLNDSSSSTTYLYSQPLLQQHLGQDDNGIPTVHQHVPATSRLDPQSCLDTKDHQSIRRCSSLSNLSLGTDTCNTSTAGYRYNPNAQGSLDRVLQHRHRRVPQVSDVDFYLPLPSPTACSSLLQHSPGASTGYQYNNCRLSTGLEADMSLFSPLSSPVKQYMDYSIYHLSSYNQMDSPLGHQANRTSPVQLEARTQMWLTEHMEHRLKGKCGGELCQNSDTGTETWSGDEQSLWQQRHQCDPELKQMLRGTSLPVNNLVKVKEDLLRQREQQINRQKLQILLLHARIRDNEQKIHQVLKSQRRLFDDSHTRSIQDSTMRTSRKQPPDQLSCDEELVKKLAVAELEIIHFSKVFKQITQKYSEDIRKLEERIKTRDRYISSLKKKFQRESNQNQENHQRIETLEKYLSDLPTLDEVQVQAKRQEEAQQKCKKLEKIVSHLKKSLEEGCTLMKDKDIEMKMQAKREKELIASVHSLQQKVQQCLDDGVRLPMQDLKRLEVENHQLMEQQDHSSKLFKHQREQIERLTSQLMSTSTTLQKKRGLSRQQYSYLPEKGKSLNTPSTAFLQQVMDEGLLVSPSAHVEIPEVDQLLKEMSLCLLDLQGLCSILAQRAQGKEPNLSLLLGMTSLTFSGEESDCKVVAVEDKLRLKLLEVGQLRKDIDALRKSISDCYDQFMGDCISQ</sequence>
<dbReference type="GO" id="GO:0005813">
    <property type="term" value="C:centrosome"/>
    <property type="evidence" value="ECO:0007669"/>
    <property type="project" value="TreeGrafter"/>
</dbReference>
<proteinExistence type="predicted"/>
<accession>I3IZR7</accession>
<dbReference type="CTD" id="387119"/>
<dbReference type="PANTHER" id="PTHR31075:SF2">
    <property type="entry name" value="CENTROSOMAL PROTEIN OF 85 KDA-LIKE"/>
    <property type="match status" value="1"/>
</dbReference>